<dbReference type="InterPro" id="IPR029044">
    <property type="entry name" value="Nucleotide-diphossugar_trans"/>
</dbReference>
<dbReference type="Gene3D" id="3.90.550.10">
    <property type="entry name" value="Spore Coat Polysaccharide Biosynthesis Protein SpsA, Chain A"/>
    <property type="match status" value="1"/>
</dbReference>
<evidence type="ECO:0008006" key="11">
    <source>
        <dbReference type="Google" id="ProtNLM"/>
    </source>
</evidence>
<evidence type="ECO:0000313" key="10">
    <source>
        <dbReference type="Proteomes" id="UP000829685"/>
    </source>
</evidence>
<evidence type="ECO:0000256" key="6">
    <source>
        <dbReference type="ARBA" id="ARBA00023136"/>
    </source>
</evidence>
<evidence type="ECO:0000256" key="7">
    <source>
        <dbReference type="ARBA" id="ARBA00023180"/>
    </source>
</evidence>
<feature type="chain" id="PRO_5040277541" description="Glycosyltransferase family 2 protein" evidence="8">
    <location>
        <begin position="23"/>
        <end position="593"/>
    </location>
</feature>
<feature type="signal peptide" evidence="8">
    <location>
        <begin position="1"/>
        <end position="22"/>
    </location>
</feature>
<dbReference type="Proteomes" id="UP000829685">
    <property type="component" value="Unassembled WGS sequence"/>
</dbReference>
<dbReference type="GO" id="GO:0016020">
    <property type="term" value="C:membrane"/>
    <property type="evidence" value="ECO:0007669"/>
    <property type="project" value="UniProtKB-SubCell"/>
</dbReference>
<dbReference type="AlphaFoldDB" id="A0A9P9WJY4"/>
<organism evidence="9 10">
    <name type="scientific">Neoarthrinium moseri</name>
    <dbReference type="NCBI Taxonomy" id="1658444"/>
    <lineage>
        <taxon>Eukaryota</taxon>
        <taxon>Fungi</taxon>
        <taxon>Dikarya</taxon>
        <taxon>Ascomycota</taxon>
        <taxon>Pezizomycotina</taxon>
        <taxon>Sordariomycetes</taxon>
        <taxon>Xylariomycetidae</taxon>
        <taxon>Amphisphaeriales</taxon>
        <taxon>Apiosporaceae</taxon>
        <taxon>Neoarthrinium</taxon>
    </lineage>
</organism>
<evidence type="ECO:0000256" key="8">
    <source>
        <dbReference type="SAM" id="SignalP"/>
    </source>
</evidence>
<evidence type="ECO:0000256" key="2">
    <source>
        <dbReference type="ARBA" id="ARBA00022676"/>
    </source>
</evidence>
<keyword evidence="5" id="KW-1133">Transmembrane helix</keyword>
<name>A0A9P9WJY4_9PEZI</name>
<dbReference type="PANTHER" id="PTHR47844">
    <property type="entry name" value="SYNTHASE CPS1, PUTATIVE (AFU_ORTHOLOGUE AFUA_7G02500)-RELATED"/>
    <property type="match status" value="1"/>
</dbReference>
<proteinExistence type="predicted"/>
<evidence type="ECO:0000256" key="3">
    <source>
        <dbReference type="ARBA" id="ARBA00022679"/>
    </source>
</evidence>
<keyword evidence="2" id="KW-0328">Glycosyltransferase</keyword>
<keyword evidence="3" id="KW-0808">Transferase</keyword>
<comment type="subcellular location">
    <subcellularLocation>
        <location evidence="1">Membrane</location>
    </subcellularLocation>
</comment>
<accession>A0A9P9WJY4</accession>
<evidence type="ECO:0000256" key="5">
    <source>
        <dbReference type="ARBA" id="ARBA00022989"/>
    </source>
</evidence>
<evidence type="ECO:0000256" key="4">
    <source>
        <dbReference type="ARBA" id="ARBA00022692"/>
    </source>
</evidence>
<evidence type="ECO:0000313" key="9">
    <source>
        <dbReference type="EMBL" id="KAI1867435.1"/>
    </source>
</evidence>
<reference evidence="9" key="1">
    <citation type="submission" date="2021-03" db="EMBL/GenBank/DDBJ databases">
        <title>Revisited historic fungal species revealed as producer of novel bioactive compounds through whole genome sequencing and comparative genomics.</title>
        <authorList>
            <person name="Vignolle G.A."/>
            <person name="Hochenegger N."/>
            <person name="Mach R.L."/>
            <person name="Mach-Aigner A.R."/>
            <person name="Javad Rahimi M."/>
            <person name="Salim K.A."/>
            <person name="Chan C.M."/>
            <person name="Lim L.B.L."/>
            <person name="Cai F."/>
            <person name="Druzhinina I.S."/>
            <person name="U'Ren J.M."/>
            <person name="Derntl C."/>
        </authorList>
    </citation>
    <scope>NUCLEOTIDE SEQUENCE</scope>
    <source>
        <strain evidence="9">TUCIM 5799</strain>
    </source>
</reference>
<dbReference type="EMBL" id="JAFIMR010000018">
    <property type="protein sequence ID" value="KAI1867435.1"/>
    <property type="molecule type" value="Genomic_DNA"/>
</dbReference>
<protein>
    <recommendedName>
        <fullName evidence="11">Glycosyltransferase family 2 protein</fullName>
    </recommendedName>
</protein>
<dbReference type="GO" id="GO:0016757">
    <property type="term" value="F:glycosyltransferase activity"/>
    <property type="evidence" value="ECO:0007669"/>
    <property type="project" value="UniProtKB-KW"/>
</dbReference>
<dbReference type="PANTHER" id="PTHR47844:SF1">
    <property type="entry name" value="EXOSTOSIN-LIKE 2"/>
    <property type="match status" value="1"/>
</dbReference>
<comment type="caution">
    <text evidence="9">The sequence shown here is derived from an EMBL/GenBank/DDBJ whole genome shotgun (WGS) entry which is preliminary data.</text>
</comment>
<keyword evidence="7" id="KW-0325">Glycoprotein</keyword>
<dbReference type="InterPro" id="IPR052427">
    <property type="entry name" value="Glycosyltrans_GT2/GT47"/>
</dbReference>
<keyword evidence="4" id="KW-0812">Transmembrane</keyword>
<dbReference type="Pfam" id="PF13641">
    <property type="entry name" value="Glyco_tranf_2_3"/>
    <property type="match status" value="1"/>
</dbReference>
<dbReference type="SUPFAM" id="SSF53448">
    <property type="entry name" value="Nucleotide-diphospho-sugar transferases"/>
    <property type="match status" value="1"/>
</dbReference>
<keyword evidence="6" id="KW-0472">Membrane</keyword>
<evidence type="ECO:0000256" key="1">
    <source>
        <dbReference type="ARBA" id="ARBA00004370"/>
    </source>
</evidence>
<keyword evidence="10" id="KW-1185">Reference proteome</keyword>
<gene>
    <name evidence="9" type="ORF">JX265_007237</name>
</gene>
<keyword evidence="8" id="KW-0732">Signal</keyword>
<sequence>MSNSGSSKVWPFLLGVFCAWDAYEDWMRQYYTNKYTPWSLPSENDRIFDESDVSLIVPTIDFDESVKRCFRVWLTNKPLEIIFVTTVDLEKSLRVLIADVDPGSTNIKFLTVEHVNKRDQLIKGVNESSGRILALVDDDAFWKSDMTLLNLLAPFQDDDVGLVGGPIKSYIPEHRRRPEIITHWEVAAFRMRERRDGGMKCAFAADGGINFCVSGVTMLLRSEILRDSEFQDAFSKETWMGKRTNSGDDSFITRWVLFYHQLDHHMHRLNAGLLDYQNGNMPMNPGIRPKKWKLAIQHTAAAVVETSLRSDSGFSSQLKRWYRSGLRLRLTCLLFEPGWHAMRIQTPYMARKMVEGMLTPILSWVRLIAQLKSFKAAPRLASVIFLFNTYLYLKDIAGFFQKFPWCKRKWWAVVLMDRLYFFSDIYCWLTLGEESWETRPHTNKDFSNTTDLGASSAVKKSWITTPDVDEHSLGSKQAADYFSSPSRVGFTEPHNPENFMRGASSDVMRGAASSAVTDDSTNSLLCDAFKPDVSGRAQRIPEESSVNRLGDFRRKLTTSDITRNITNEHDNGSVYQLQTATYGEPIDWTVSDG</sequence>